<dbReference type="OrthoDB" id="9778690at2"/>
<proteinExistence type="predicted"/>
<dbReference type="InterPro" id="IPR014043">
    <property type="entry name" value="Acyl_transferase_dom"/>
</dbReference>
<dbReference type="InterPro" id="IPR016035">
    <property type="entry name" value="Acyl_Trfase/lysoPLipase"/>
</dbReference>
<dbReference type="HOGENOM" id="CLU_584956_0_0_11"/>
<dbReference type="SMART" id="SM00827">
    <property type="entry name" value="PKS_AT"/>
    <property type="match status" value="1"/>
</dbReference>
<dbReference type="GO" id="GO:0006633">
    <property type="term" value="P:fatty acid biosynthetic process"/>
    <property type="evidence" value="ECO:0007669"/>
    <property type="project" value="TreeGrafter"/>
</dbReference>
<dbReference type="EMBL" id="CP006850">
    <property type="protein sequence ID" value="AHH15217.1"/>
    <property type="molecule type" value="Genomic_DNA"/>
</dbReference>
<evidence type="ECO:0000259" key="4">
    <source>
        <dbReference type="SMART" id="SM00827"/>
    </source>
</evidence>
<organism evidence="5 6">
    <name type="scientific">Nocardia nova SH22a</name>
    <dbReference type="NCBI Taxonomy" id="1415166"/>
    <lineage>
        <taxon>Bacteria</taxon>
        <taxon>Bacillati</taxon>
        <taxon>Actinomycetota</taxon>
        <taxon>Actinomycetes</taxon>
        <taxon>Mycobacteriales</taxon>
        <taxon>Nocardiaceae</taxon>
        <taxon>Nocardia</taxon>
    </lineage>
</organism>
<keyword evidence="1" id="KW-0596">Phosphopantetheine</keyword>
<evidence type="ECO:0000256" key="2">
    <source>
        <dbReference type="ARBA" id="ARBA00022553"/>
    </source>
</evidence>
<feature type="domain" description="Malonyl-CoA:ACP transacylase (MAT)" evidence="4">
    <location>
        <begin position="96"/>
        <end position="396"/>
    </location>
</feature>
<dbReference type="PATRIC" id="fig|1415166.3.peg.407"/>
<evidence type="ECO:0000313" key="5">
    <source>
        <dbReference type="EMBL" id="AHH15217.1"/>
    </source>
</evidence>
<dbReference type="InterPro" id="IPR050091">
    <property type="entry name" value="PKS_NRPS_Biosynth_Enz"/>
</dbReference>
<protein>
    <submittedName>
        <fullName evidence="5">Putative polyketide synthase</fullName>
    </submittedName>
</protein>
<accession>W5T7N9</accession>
<dbReference type="GO" id="GO:0004312">
    <property type="term" value="F:fatty acid synthase activity"/>
    <property type="evidence" value="ECO:0007669"/>
    <property type="project" value="TreeGrafter"/>
</dbReference>
<name>W5T7N9_9NOCA</name>
<evidence type="ECO:0000256" key="1">
    <source>
        <dbReference type="ARBA" id="ARBA00022450"/>
    </source>
</evidence>
<dbReference type="Proteomes" id="UP000019150">
    <property type="component" value="Chromosome"/>
</dbReference>
<dbReference type="RefSeq" id="WP_025346751.1">
    <property type="nucleotide sequence ID" value="NZ_CP006850.1"/>
</dbReference>
<dbReference type="STRING" id="1415166.NONO_c04040"/>
<dbReference type="KEGG" id="nno:NONO_c04040"/>
<keyword evidence="2" id="KW-0597">Phosphoprotein</keyword>
<dbReference type="Gene3D" id="3.30.70.3290">
    <property type="match status" value="1"/>
</dbReference>
<dbReference type="InterPro" id="IPR001227">
    <property type="entry name" value="Ac_transferase_dom_sf"/>
</dbReference>
<sequence length="458" mass="49377">MPDGRTPVVVSAETPQLLTEEAAAVRSYLTAHPDAGIGRIADTLLRTRTVRPYRAVITASGPEDLLAALDALVSNEPDPNLIRADGPATARRFGFVFPGQGSQHPGMGTLFYEHSAAYRNKVDECAATLSDELSSPEPRRYLLGDETRADDIGVLQPALFMHTVGLAAMWLAAGVRPSVAVGHSQGELAAAAICGYATLRDAVVATKVRADFIAEHAPLGYTMAVLGIDTAECESLIAHDIGWLKLSVINSPHIVAVSGIRSDVLRLIETVRGTGRFATEIRVPYPAHTDVVAPYRQPLAATVRDVLYERTFAESDIPLFAATIGDRIPQGLPQAEFWFLNLRNRVRFDRATVAAAGEADFFIELADNPMLSLAVQENLSVAQSSAALVATSRREATDLSAFTRNLLTVAVHDLGFRWETLSVTTGRTESAVLRDFPKRGPVTTESTEDIPTWVVPAT</sequence>
<dbReference type="Gene3D" id="3.40.366.10">
    <property type="entry name" value="Malonyl-Coenzyme A Acyl Carrier Protein, domain 2"/>
    <property type="match status" value="1"/>
</dbReference>
<keyword evidence="3" id="KW-0511">Multifunctional enzyme</keyword>
<keyword evidence="6" id="KW-1185">Reference proteome</keyword>
<dbReference type="PANTHER" id="PTHR43775">
    <property type="entry name" value="FATTY ACID SYNTHASE"/>
    <property type="match status" value="1"/>
</dbReference>
<dbReference type="Pfam" id="PF00698">
    <property type="entry name" value="Acyl_transf_1"/>
    <property type="match status" value="1"/>
</dbReference>
<gene>
    <name evidence="5" type="ORF">NONO_c04040</name>
</gene>
<dbReference type="eggNOG" id="COG3321">
    <property type="taxonomic scope" value="Bacteria"/>
</dbReference>
<dbReference type="SUPFAM" id="SSF52151">
    <property type="entry name" value="FabD/lysophospholipase-like"/>
    <property type="match status" value="1"/>
</dbReference>
<evidence type="ECO:0000313" key="6">
    <source>
        <dbReference type="Proteomes" id="UP000019150"/>
    </source>
</evidence>
<dbReference type="PANTHER" id="PTHR43775:SF37">
    <property type="entry name" value="SI:DKEY-61P9.11"/>
    <property type="match status" value="1"/>
</dbReference>
<dbReference type="AlphaFoldDB" id="W5T7N9"/>
<reference evidence="5 6" key="1">
    <citation type="journal article" date="2014" name="Appl. Environ. Microbiol.">
        <title>Insights into the Microbial Degradation of Rubber and Gutta-Percha by Analysis of the Complete Genome of Nocardia nova SH22a.</title>
        <authorList>
            <person name="Luo Q."/>
            <person name="Hiessl S."/>
            <person name="Poehlein A."/>
            <person name="Daniel R."/>
            <person name="Steinbuchel A."/>
        </authorList>
    </citation>
    <scope>NUCLEOTIDE SEQUENCE [LARGE SCALE GENOMIC DNA]</scope>
    <source>
        <strain evidence="5">SH22a</strain>
    </source>
</reference>
<evidence type="ECO:0000256" key="3">
    <source>
        <dbReference type="ARBA" id="ARBA00023268"/>
    </source>
</evidence>